<dbReference type="GO" id="GO:0005886">
    <property type="term" value="C:plasma membrane"/>
    <property type="evidence" value="ECO:0007669"/>
    <property type="project" value="UniProtKB-SubCell"/>
</dbReference>
<evidence type="ECO:0000256" key="6">
    <source>
        <dbReference type="ARBA" id="ARBA00022475"/>
    </source>
</evidence>
<evidence type="ECO:0000256" key="7">
    <source>
        <dbReference type="ARBA" id="ARBA00022553"/>
    </source>
</evidence>
<dbReference type="PRINTS" id="PR00344">
    <property type="entry name" value="BCTRLSENSOR"/>
</dbReference>
<evidence type="ECO:0000256" key="2">
    <source>
        <dbReference type="ARBA" id="ARBA00001936"/>
    </source>
</evidence>
<evidence type="ECO:0000256" key="20">
    <source>
        <dbReference type="ARBA" id="ARBA00041776"/>
    </source>
</evidence>
<keyword evidence="22" id="KW-0812">Transmembrane</keyword>
<dbReference type="InterPro" id="IPR004358">
    <property type="entry name" value="Sig_transdc_His_kin-like_C"/>
</dbReference>
<dbReference type="GO" id="GO:0004721">
    <property type="term" value="F:phosphoprotein phosphatase activity"/>
    <property type="evidence" value="ECO:0007669"/>
    <property type="project" value="UniProtKB-KW"/>
</dbReference>
<dbReference type="SMART" id="SM00388">
    <property type="entry name" value="HisKA"/>
    <property type="match status" value="1"/>
</dbReference>
<keyword evidence="14" id="KW-0904">Protein phosphatase</keyword>
<reference evidence="25 26" key="1">
    <citation type="submission" date="2020-08" db="EMBL/GenBank/DDBJ databases">
        <title>Genomic Encyclopedia of Type Strains, Phase IV (KMG-IV): sequencing the most valuable type-strain genomes for metagenomic binning, comparative biology and taxonomic classification.</title>
        <authorList>
            <person name="Goeker M."/>
        </authorList>
    </citation>
    <scope>NUCLEOTIDE SEQUENCE [LARGE SCALE GENOMIC DNA]</scope>
    <source>
        <strain evidence="25 26">DSM 101791</strain>
    </source>
</reference>
<keyword evidence="7" id="KW-0597">Phosphoprotein</keyword>
<dbReference type="InterPro" id="IPR036890">
    <property type="entry name" value="HATPase_C_sf"/>
</dbReference>
<dbReference type="InterPro" id="IPR050980">
    <property type="entry name" value="2C_sensor_his_kinase"/>
</dbReference>
<evidence type="ECO:0000256" key="5">
    <source>
        <dbReference type="ARBA" id="ARBA00012438"/>
    </source>
</evidence>
<dbReference type="CDD" id="cd06225">
    <property type="entry name" value="HAMP"/>
    <property type="match status" value="1"/>
</dbReference>
<dbReference type="PROSITE" id="PS50109">
    <property type="entry name" value="HIS_KIN"/>
    <property type="match status" value="1"/>
</dbReference>
<dbReference type="Proteomes" id="UP000525389">
    <property type="component" value="Unassembled WGS sequence"/>
</dbReference>
<evidence type="ECO:0000256" key="9">
    <source>
        <dbReference type="ARBA" id="ARBA00022741"/>
    </source>
</evidence>
<dbReference type="Gene3D" id="3.30.565.10">
    <property type="entry name" value="Histidine kinase-like ATPase, C-terminal domain"/>
    <property type="match status" value="1"/>
</dbReference>
<evidence type="ECO:0000256" key="14">
    <source>
        <dbReference type="ARBA" id="ARBA00022912"/>
    </source>
</evidence>
<dbReference type="InterPro" id="IPR003594">
    <property type="entry name" value="HATPase_dom"/>
</dbReference>
<dbReference type="EC" id="2.7.13.3" evidence="5"/>
<dbReference type="PROSITE" id="PS50885">
    <property type="entry name" value="HAMP"/>
    <property type="match status" value="1"/>
</dbReference>
<evidence type="ECO:0000256" key="15">
    <source>
        <dbReference type="ARBA" id="ARBA00023012"/>
    </source>
</evidence>
<dbReference type="Pfam" id="PF00512">
    <property type="entry name" value="HisKA"/>
    <property type="match status" value="1"/>
</dbReference>
<keyword evidence="12" id="KW-0067">ATP-binding</keyword>
<keyword evidence="22" id="KW-0472">Membrane</keyword>
<comment type="catalytic activity">
    <reaction evidence="1">
        <text>ATP + protein L-histidine = ADP + protein N-phospho-L-histidine.</text>
        <dbReference type="EC" id="2.7.13.3"/>
    </reaction>
</comment>
<keyword evidence="18" id="KW-0464">Manganese</keyword>
<dbReference type="InterPro" id="IPR036097">
    <property type="entry name" value="HisK_dim/P_sf"/>
</dbReference>
<evidence type="ECO:0000259" key="24">
    <source>
        <dbReference type="PROSITE" id="PS50885"/>
    </source>
</evidence>
<evidence type="ECO:0000256" key="10">
    <source>
        <dbReference type="ARBA" id="ARBA00022777"/>
    </source>
</evidence>
<evidence type="ECO:0000313" key="26">
    <source>
        <dbReference type="Proteomes" id="UP000525389"/>
    </source>
</evidence>
<accession>A0A7W8LPN8</accession>
<comment type="cofactor">
    <cofactor evidence="2">
        <name>Mn(2+)</name>
        <dbReference type="ChEBI" id="CHEBI:29035"/>
    </cofactor>
</comment>
<feature type="transmembrane region" description="Helical" evidence="22">
    <location>
        <begin position="26"/>
        <end position="49"/>
    </location>
</feature>
<dbReference type="SUPFAM" id="SSF47384">
    <property type="entry name" value="Homodimeric domain of signal transducing histidine kinase"/>
    <property type="match status" value="1"/>
</dbReference>
<keyword evidence="6" id="KW-1003">Cell membrane</keyword>
<dbReference type="EMBL" id="JACHFN010000004">
    <property type="protein sequence ID" value="MBB5233973.1"/>
    <property type="molecule type" value="Genomic_DNA"/>
</dbReference>
<evidence type="ECO:0000256" key="3">
    <source>
        <dbReference type="ARBA" id="ARBA00001946"/>
    </source>
</evidence>
<evidence type="ECO:0000256" key="19">
    <source>
        <dbReference type="ARBA" id="ARBA00040454"/>
    </source>
</evidence>
<dbReference type="Gene3D" id="6.10.340.10">
    <property type="match status" value="1"/>
</dbReference>
<dbReference type="InterPro" id="IPR005467">
    <property type="entry name" value="His_kinase_dom"/>
</dbReference>
<evidence type="ECO:0000256" key="8">
    <source>
        <dbReference type="ARBA" id="ARBA00022679"/>
    </source>
</evidence>
<dbReference type="InterPro" id="IPR003660">
    <property type="entry name" value="HAMP_dom"/>
</dbReference>
<keyword evidence="16" id="KW-0346">Stress response</keyword>
<protein>
    <recommendedName>
        <fullName evidence="19">Signal transduction histidine-protein kinase/phosphatase MprB</fullName>
        <ecNumber evidence="5">2.7.13.3</ecNumber>
    </recommendedName>
    <alternativeName>
        <fullName evidence="20">Mycobacterial persistence regulator B</fullName>
    </alternativeName>
</protein>
<evidence type="ECO:0000256" key="12">
    <source>
        <dbReference type="ARBA" id="ARBA00022840"/>
    </source>
</evidence>
<keyword evidence="26" id="KW-1185">Reference proteome</keyword>
<evidence type="ECO:0000256" key="16">
    <source>
        <dbReference type="ARBA" id="ARBA00023016"/>
    </source>
</evidence>
<keyword evidence="22" id="KW-1133">Transmembrane helix</keyword>
<evidence type="ECO:0000256" key="13">
    <source>
        <dbReference type="ARBA" id="ARBA00022842"/>
    </source>
</evidence>
<dbReference type="InterPro" id="IPR003661">
    <property type="entry name" value="HisK_dim/P_dom"/>
</dbReference>
<keyword evidence="8 25" id="KW-0808">Transferase</keyword>
<dbReference type="GO" id="GO:0005524">
    <property type="term" value="F:ATP binding"/>
    <property type="evidence" value="ECO:0007669"/>
    <property type="project" value="UniProtKB-KW"/>
</dbReference>
<keyword evidence="17" id="KW-0843">Virulence</keyword>
<proteinExistence type="predicted"/>
<feature type="compositionally biased region" description="Low complexity" evidence="21">
    <location>
        <begin position="404"/>
        <end position="415"/>
    </location>
</feature>
<evidence type="ECO:0000256" key="4">
    <source>
        <dbReference type="ARBA" id="ARBA00004651"/>
    </source>
</evidence>
<gene>
    <name evidence="25" type="ORF">HNQ09_001411</name>
</gene>
<feature type="transmembrane region" description="Helical" evidence="22">
    <location>
        <begin position="95"/>
        <end position="115"/>
    </location>
</feature>
<dbReference type="SUPFAM" id="SSF55874">
    <property type="entry name" value="ATPase domain of HSP90 chaperone/DNA topoisomerase II/histidine kinase"/>
    <property type="match status" value="1"/>
</dbReference>
<evidence type="ECO:0000256" key="18">
    <source>
        <dbReference type="ARBA" id="ARBA00023211"/>
    </source>
</evidence>
<keyword evidence="10 25" id="KW-0418">Kinase</keyword>
<evidence type="ECO:0000256" key="11">
    <source>
        <dbReference type="ARBA" id="ARBA00022801"/>
    </source>
</evidence>
<comment type="subcellular location">
    <subcellularLocation>
        <location evidence="4">Cell membrane</location>
        <topology evidence="4">Multi-pass membrane protein</topology>
    </subcellularLocation>
</comment>
<dbReference type="Pfam" id="PF02518">
    <property type="entry name" value="HATPase_c"/>
    <property type="match status" value="1"/>
</dbReference>
<evidence type="ECO:0000256" key="21">
    <source>
        <dbReference type="SAM" id="MobiDB-lite"/>
    </source>
</evidence>
<feature type="region of interest" description="Disordered" evidence="21">
    <location>
        <begin position="395"/>
        <end position="415"/>
    </location>
</feature>
<evidence type="ECO:0000313" key="25">
    <source>
        <dbReference type="EMBL" id="MBB5233973.1"/>
    </source>
</evidence>
<organism evidence="25 26">
    <name type="scientific">Deinococcus budaensis</name>
    <dbReference type="NCBI Taxonomy" id="1665626"/>
    <lineage>
        <taxon>Bacteria</taxon>
        <taxon>Thermotogati</taxon>
        <taxon>Deinococcota</taxon>
        <taxon>Deinococci</taxon>
        <taxon>Deinococcales</taxon>
        <taxon>Deinococcaceae</taxon>
        <taxon>Deinococcus</taxon>
    </lineage>
</organism>
<evidence type="ECO:0000256" key="17">
    <source>
        <dbReference type="ARBA" id="ARBA00023026"/>
    </source>
</evidence>
<keyword evidence="13" id="KW-0460">Magnesium</keyword>
<keyword evidence="11" id="KW-0378">Hydrolase</keyword>
<dbReference type="SUPFAM" id="SSF158472">
    <property type="entry name" value="HAMP domain-like"/>
    <property type="match status" value="1"/>
</dbReference>
<comment type="caution">
    <text evidence="25">The sequence shown here is derived from an EMBL/GenBank/DDBJ whole genome shotgun (WGS) entry which is preliminary data.</text>
</comment>
<keyword evidence="15" id="KW-0902">Two-component regulatory system</keyword>
<dbReference type="PANTHER" id="PTHR44936:SF9">
    <property type="entry name" value="SENSOR PROTEIN CREC"/>
    <property type="match status" value="1"/>
</dbReference>
<dbReference type="GO" id="GO:0000155">
    <property type="term" value="F:phosphorelay sensor kinase activity"/>
    <property type="evidence" value="ECO:0007669"/>
    <property type="project" value="InterPro"/>
</dbReference>
<keyword evidence="9" id="KW-0547">Nucleotide-binding</keyword>
<comment type="cofactor">
    <cofactor evidence="3">
        <name>Mg(2+)</name>
        <dbReference type="ChEBI" id="CHEBI:18420"/>
    </cofactor>
</comment>
<dbReference type="CDD" id="cd00075">
    <property type="entry name" value="HATPase"/>
    <property type="match status" value="1"/>
</dbReference>
<dbReference type="SMART" id="SM00304">
    <property type="entry name" value="HAMP"/>
    <property type="match status" value="1"/>
</dbReference>
<evidence type="ECO:0000256" key="1">
    <source>
        <dbReference type="ARBA" id="ARBA00000085"/>
    </source>
</evidence>
<dbReference type="RefSeq" id="WP_184027217.1">
    <property type="nucleotide sequence ID" value="NZ_JACHFN010000004.1"/>
</dbReference>
<dbReference type="SMART" id="SM00387">
    <property type="entry name" value="HATPase_c"/>
    <property type="match status" value="1"/>
</dbReference>
<dbReference type="CDD" id="cd00082">
    <property type="entry name" value="HisKA"/>
    <property type="match status" value="1"/>
</dbReference>
<evidence type="ECO:0000259" key="23">
    <source>
        <dbReference type="PROSITE" id="PS50109"/>
    </source>
</evidence>
<sequence>MKPQRGTPWQAVWRGWNSLAADLYKAMLGVVLLTSLTVFVVLSYAWSAFMDEVQRQTRELLTAQLQVSPDRLDPLLAQARRLSETTLNVDQIRGLFVFALVLLFTLLSLLVWWSARRFARPLTLLSAAAHRLTTGDFTARAALSRSLTRRTDETARLLRDFNAMAASLERLERERRYGVAAIAHELRTPVTVLRGRLEGLRDGVLPASPQELEKLIGHADLLSRLIEDLQLLSLAEAGELRLELGPVELRDVLIRLHADHLKAAQAQGAQLLLDLCAEPVRVIGDRRRLQQVVHNLLTNALRHTPPHGTVWIKLAVEAGAVHIEIHNTGTGFTAEALNRAFERFYSGPDRERGRGGSGLGLAISKSLIEAHGGELRLFNTDTGAGVRITLNPLAEGEGLHGARPRSAPSTRRPGG</sequence>
<dbReference type="AlphaFoldDB" id="A0A7W8LPN8"/>
<evidence type="ECO:0000256" key="22">
    <source>
        <dbReference type="SAM" id="Phobius"/>
    </source>
</evidence>
<dbReference type="Pfam" id="PF00672">
    <property type="entry name" value="HAMP"/>
    <property type="match status" value="1"/>
</dbReference>
<dbReference type="Gene3D" id="1.10.287.130">
    <property type="match status" value="1"/>
</dbReference>
<dbReference type="PANTHER" id="PTHR44936">
    <property type="entry name" value="SENSOR PROTEIN CREC"/>
    <property type="match status" value="1"/>
</dbReference>
<feature type="domain" description="Histidine kinase" evidence="23">
    <location>
        <begin position="181"/>
        <end position="394"/>
    </location>
</feature>
<name>A0A7W8LPN8_9DEIO</name>
<feature type="domain" description="HAMP" evidence="24">
    <location>
        <begin position="116"/>
        <end position="173"/>
    </location>
</feature>